<sequence>MSAHCNTFLDDSEAEDDDIGTNSNLSSDVPDSPGSLKDFIEDSASNDSSFAISEQHSPSTGDEGESSTSRSPPEERSSSDVGHLYRLLANLHKSLVLLQKSVGVVEELVLQQTASPILAEDKNR</sequence>
<name>A0ABR1RK41_9PEZI</name>
<reference evidence="2 3" key="1">
    <citation type="submission" date="2023-01" db="EMBL/GenBank/DDBJ databases">
        <title>Analysis of 21 Apiospora genomes using comparative genomics revels a genus with tremendous synthesis potential of carbohydrate active enzymes and secondary metabolites.</title>
        <authorList>
            <person name="Sorensen T."/>
        </authorList>
    </citation>
    <scope>NUCLEOTIDE SEQUENCE [LARGE SCALE GENOMIC DNA]</scope>
    <source>
        <strain evidence="2 3">CBS 20057</strain>
    </source>
</reference>
<evidence type="ECO:0000313" key="2">
    <source>
        <dbReference type="EMBL" id="KAK8013662.1"/>
    </source>
</evidence>
<gene>
    <name evidence="2" type="ORF">PG991_009255</name>
</gene>
<organism evidence="2 3">
    <name type="scientific">Apiospora marii</name>
    <dbReference type="NCBI Taxonomy" id="335849"/>
    <lineage>
        <taxon>Eukaryota</taxon>
        <taxon>Fungi</taxon>
        <taxon>Dikarya</taxon>
        <taxon>Ascomycota</taxon>
        <taxon>Pezizomycotina</taxon>
        <taxon>Sordariomycetes</taxon>
        <taxon>Xylariomycetidae</taxon>
        <taxon>Amphisphaeriales</taxon>
        <taxon>Apiosporaceae</taxon>
        <taxon>Apiospora</taxon>
    </lineage>
</organism>
<accession>A0ABR1RK41</accession>
<evidence type="ECO:0000313" key="3">
    <source>
        <dbReference type="Proteomes" id="UP001396898"/>
    </source>
</evidence>
<keyword evidence="3" id="KW-1185">Reference proteome</keyword>
<feature type="compositionally biased region" description="Acidic residues" evidence="1">
    <location>
        <begin position="10"/>
        <end position="19"/>
    </location>
</feature>
<dbReference type="Proteomes" id="UP001396898">
    <property type="component" value="Unassembled WGS sequence"/>
</dbReference>
<feature type="compositionally biased region" description="Polar residues" evidence="1">
    <location>
        <begin position="43"/>
        <end position="60"/>
    </location>
</feature>
<protein>
    <submittedName>
        <fullName evidence="2">Uncharacterized protein</fullName>
    </submittedName>
</protein>
<evidence type="ECO:0000256" key="1">
    <source>
        <dbReference type="SAM" id="MobiDB-lite"/>
    </source>
</evidence>
<feature type="compositionally biased region" description="Polar residues" evidence="1">
    <location>
        <begin position="20"/>
        <end position="29"/>
    </location>
</feature>
<comment type="caution">
    <text evidence="2">The sequence shown here is derived from an EMBL/GenBank/DDBJ whole genome shotgun (WGS) entry which is preliminary data.</text>
</comment>
<dbReference type="EMBL" id="JAQQWI010000013">
    <property type="protein sequence ID" value="KAK8013662.1"/>
    <property type="molecule type" value="Genomic_DNA"/>
</dbReference>
<proteinExistence type="predicted"/>
<feature type="region of interest" description="Disordered" evidence="1">
    <location>
        <begin position="1"/>
        <end position="80"/>
    </location>
</feature>